<dbReference type="Pfam" id="PF10987">
    <property type="entry name" value="DUF2806"/>
    <property type="match status" value="1"/>
</dbReference>
<dbReference type="EMBL" id="LN554846">
    <property type="protein sequence ID" value="CED72403.1"/>
    <property type="molecule type" value="Genomic_DNA"/>
</dbReference>
<accession>A0A090ISX4</accession>
<gene>
    <name evidence="1" type="ORF">AWOD_I_2348</name>
</gene>
<dbReference type="AlphaFoldDB" id="A0A090ISX4"/>
<dbReference type="Proteomes" id="UP000032427">
    <property type="component" value="Chromosome 1"/>
</dbReference>
<evidence type="ECO:0000313" key="2">
    <source>
        <dbReference type="Proteomes" id="UP000032427"/>
    </source>
</evidence>
<sequence>MDTQQGIIIEDDTHKKEHYVVSSVRRLKEIAVKQGLGAKLQAQKPEETLLKRALYREKLLREQQQQNLEQIIKFAHDYCKDETAGDPDPDWLHRFFEMAKDIHDPSMQRLWSQIFKQEVITPGSTSMKALKVLKDMTQREAQTFQRAASLACSFGQDNSKKLLLGYKCAGTLFNLYKTEGPQLVHLGNYKLPYSSLLLLIDLGLLLGTELESGEIEFEPALPLQYQGKSLAIKPMQKSSRLIYYRFSPTGAELCKLLGNKSNDSYYDNLISLLSQKFIVETDAKKSISITA</sequence>
<dbReference type="KEGG" id="awd:AWOD_I_2348"/>
<protein>
    <recommendedName>
        <fullName evidence="3">TIGR03899 family protein</fullName>
    </recommendedName>
</protein>
<dbReference type="InterPro" id="IPR021254">
    <property type="entry name" value="DUF2806"/>
</dbReference>
<dbReference type="PATRIC" id="fig|80852.17.peg.2431"/>
<dbReference type="OrthoDB" id="886161at2"/>
<name>A0A090ISX4_9GAMM</name>
<evidence type="ECO:0000313" key="1">
    <source>
        <dbReference type="EMBL" id="CED72403.1"/>
    </source>
</evidence>
<proteinExistence type="predicted"/>
<dbReference type="STRING" id="80852.AWOD_I_2348"/>
<dbReference type="HOGENOM" id="CLU_080950_0_0_6"/>
<organism evidence="1 2">
    <name type="scientific">Aliivibrio wodanis</name>
    <dbReference type="NCBI Taxonomy" id="80852"/>
    <lineage>
        <taxon>Bacteria</taxon>
        <taxon>Pseudomonadati</taxon>
        <taxon>Pseudomonadota</taxon>
        <taxon>Gammaproteobacteria</taxon>
        <taxon>Vibrionales</taxon>
        <taxon>Vibrionaceae</taxon>
        <taxon>Aliivibrio</taxon>
    </lineage>
</organism>
<dbReference type="NCBIfam" id="TIGR03899">
    <property type="entry name" value="TIGR03899 family protein"/>
    <property type="match status" value="1"/>
</dbReference>
<keyword evidence="2" id="KW-1185">Reference proteome</keyword>
<reference evidence="2" key="1">
    <citation type="submission" date="2014-09" db="EMBL/GenBank/DDBJ databases">
        <authorList>
            <person name="Hjerde E."/>
        </authorList>
    </citation>
    <scope>NUCLEOTIDE SEQUENCE [LARGE SCALE GENOMIC DNA]</scope>
    <source>
        <strain evidence="2">06/09/139</strain>
    </source>
</reference>
<dbReference type="GeneID" id="28541939"/>
<evidence type="ECO:0008006" key="3">
    <source>
        <dbReference type="Google" id="ProtNLM"/>
    </source>
</evidence>